<keyword evidence="4" id="KW-1185">Reference proteome</keyword>
<reference evidence="1" key="1">
    <citation type="submission" date="2021-02" db="EMBL/GenBank/DDBJ databases">
        <authorList>
            <person name="Nowell W R."/>
        </authorList>
    </citation>
    <scope>NUCLEOTIDE SEQUENCE</scope>
</reference>
<dbReference type="EMBL" id="CAJNOL010000493">
    <property type="protein sequence ID" value="CAF1089747.1"/>
    <property type="molecule type" value="Genomic_DNA"/>
</dbReference>
<dbReference type="EMBL" id="CAJNOH010000274">
    <property type="protein sequence ID" value="CAF0979064.1"/>
    <property type="molecule type" value="Genomic_DNA"/>
</dbReference>
<dbReference type="Proteomes" id="UP000663854">
    <property type="component" value="Unassembled WGS sequence"/>
</dbReference>
<gene>
    <name evidence="2" type="ORF">JXQ802_LOCUS18624</name>
    <name evidence="1" type="ORF">PYM288_LOCUS13516</name>
</gene>
<comment type="caution">
    <text evidence="1">The sequence shown here is derived from an EMBL/GenBank/DDBJ whole genome shotgun (WGS) entry which is preliminary data.</text>
</comment>
<dbReference type="AlphaFoldDB" id="A0A814FAM7"/>
<evidence type="ECO:0000313" key="4">
    <source>
        <dbReference type="Proteomes" id="UP000663870"/>
    </source>
</evidence>
<sequence length="152" mass="17147">MSKVGSTIITNQPHNYEIHNSFILMGNEIFLQRYKFEDGGCGCTTIYHTTLTDTRLLIRSETTCCFNCSYEPDHLDASLFLRDIAEIREMTATRHCCSSLCDYCCGCCCRPSSFIEVRGSFGSEKLYVSKADKANIQVEVPAAIANHKLIRH</sequence>
<name>A0A814FAM7_9BILA</name>
<proteinExistence type="predicted"/>
<organism evidence="1 3">
    <name type="scientific">Rotaria sordida</name>
    <dbReference type="NCBI Taxonomy" id="392033"/>
    <lineage>
        <taxon>Eukaryota</taxon>
        <taxon>Metazoa</taxon>
        <taxon>Spiralia</taxon>
        <taxon>Gnathifera</taxon>
        <taxon>Rotifera</taxon>
        <taxon>Eurotatoria</taxon>
        <taxon>Bdelloidea</taxon>
        <taxon>Philodinida</taxon>
        <taxon>Philodinidae</taxon>
        <taxon>Rotaria</taxon>
    </lineage>
</organism>
<accession>A0A814FAM7</accession>
<dbReference type="Proteomes" id="UP000663870">
    <property type="component" value="Unassembled WGS sequence"/>
</dbReference>
<evidence type="ECO:0000313" key="1">
    <source>
        <dbReference type="EMBL" id="CAF0979064.1"/>
    </source>
</evidence>
<protein>
    <submittedName>
        <fullName evidence="1">Uncharacterized protein</fullName>
    </submittedName>
</protein>
<evidence type="ECO:0000313" key="2">
    <source>
        <dbReference type="EMBL" id="CAF1089747.1"/>
    </source>
</evidence>
<evidence type="ECO:0000313" key="3">
    <source>
        <dbReference type="Proteomes" id="UP000663854"/>
    </source>
</evidence>